<evidence type="ECO:0000256" key="1">
    <source>
        <dbReference type="ARBA" id="ARBA00004647"/>
    </source>
</evidence>
<gene>
    <name evidence="10" type="ORF">PHYEVI_LOCUS7990</name>
</gene>
<evidence type="ECO:0000256" key="5">
    <source>
        <dbReference type="ARBA" id="ARBA00022840"/>
    </source>
</evidence>
<dbReference type="SMART" id="SM00382">
    <property type="entry name" value="AAA"/>
    <property type="match status" value="1"/>
</dbReference>
<evidence type="ECO:0000256" key="3">
    <source>
        <dbReference type="ARBA" id="ARBA00022701"/>
    </source>
</evidence>
<proteinExistence type="predicted"/>
<dbReference type="AlphaFoldDB" id="A0A9N9TUS3"/>
<feature type="region of interest" description="Disordered" evidence="8">
    <location>
        <begin position="107"/>
        <end position="128"/>
    </location>
</feature>
<protein>
    <recommendedName>
        <fullName evidence="9">AAA+ ATPase domain-containing protein</fullName>
    </recommendedName>
</protein>
<dbReference type="OrthoDB" id="191529at2759"/>
<keyword evidence="2" id="KW-0963">Cytoplasm</keyword>
<keyword evidence="7" id="KW-0413">Isomerase</keyword>
<name>A0A9N9TUS3_PHYSR</name>
<dbReference type="FunFam" id="3.40.50.300:FF:002588">
    <property type="entry name" value="ATPase, AAA family"/>
    <property type="match status" value="1"/>
</dbReference>
<dbReference type="GO" id="GO:0000922">
    <property type="term" value="C:spindle pole"/>
    <property type="evidence" value="ECO:0007669"/>
    <property type="project" value="UniProtKB-SubCell"/>
</dbReference>
<dbReference type="InterPro" id="IPR027417">
    <property type="entry name" value="P-loop_NTPase"/>
</dbReference>
<keyword evidence="5" id="KW-0067">ATP-binding</keyword>
<keyword evidence="3" id="KW-0493">Microtubule</keyword>
<dbReference type="Pfam" id="PF17862">
    <property type="entry name" value="AAA_lid_3"/>
    <property type="match status" value="1"/>
</dbReference>
<dbReference type="PANTHER" id="PTHR23074">
    <property type="entry name" value="AAA DOMAIN-CONTAINING"/>
    <property type="match status" value="1"/>
</dbReference>
<dbReference type="SUPFAM" id="SSF52540">
    <property type="entry name" value="P-loop containing nucleoside triphosphate hydrolases"/>
    <property type="match status" value="1"/>
</dbReference>
<dbReference type="GO" id="GO:0005874">
    <property type="term" value="C:microtubule"/>
    <property type="evidence" value="ECO:0007669"/>
    <property type="project" value="UniProtKB-KW"/>
</dbReference>
<dbReference type="SMART" id="SM00667">
    <property type="entry name" value="LisH"/>
    <property type="match status" value="1"/>
</dbReference>
<dbReference type="PROSITE" id="PS50896">
    <property type="entry name" value="LISH"/>
    <property type="match status" value="1"/>
</dbReference>
<comment type="subcellular location">
    <subcellularLocation>
        <location evidence="1">Cytoplasm</location>
        <location evidence="1">Cytoskeleton</location>
        <location evidence="1">Spindle pole</location>
    </subcellularLocation>
</comment>
<keyword evidence="4" id="KW-0547">Nucleotide-binding</keyword>
<feature type="domain" description="AAA+ ATPase" evidence="9">
    <location>
        <begin position="223"/>
        <end position="357"/>
    </location>
</feature>
<evidence type="ECO:0000256" key="7">
    <source>
        <dbReference type="ARBA" id="ARBA00023235"/>
    </source>
</evidence>
<evidence type="ECO:0000313" key="10">
    <source>
        <dbReference type="EMBL" id="CAG9861659.1"/>
    </source>
</evidence>
<evidence type="ECO:0000313" key="11">
    <source>
        <dbReference type="Proteomes" id="UP001153712"/>
    </source>
</evidence>
<dbReference type="InterPro" id="IPR050304">
    <property type="entry name" value="MT-severing_AAA_ATPase"/>
</dbReference>
<dbReference type="Gene3D" id="1.10.8.60">
    <property type="match status" value="1"/>
</dbReference>
<keyword evidence="6" id="KW-0206">Cytoskeleton</keyword>
<dbReference type="InterPro" id="IPR041569">
    <property type="entry name" value="AAA_lid_3"/>
</dbReference>
<evidence type="ECO:0000256" key="2">
    <source>
        <dbReference type="ARBA" id="ARBA00022490"/>
    </source>
</evidence>
<organism evidence="10 11">
    <name type="scientific">Phyllotreta striolata</name>
    <name type="common">Striped flea beetle</name>
    <name type="synonym">Crioceris striolata</name>
    <dbReference type="NCBI Taxonomy" id="444603"/>
    <lineage>
        <taxon>Eukaryota</taxon>
        <taxon>Metazoa</taxon>
        <taxon>Ecdysozoa</taxon>
        <taxon>Arthropoda</taxon>
        <taxon>Hexapoda</taxon>
        <taxon>Insecta</taxon>
        <taxon>Pterygota</taxon>
        <taxon>Neoptera</taxon>
        <taxon>Endopterygota</taxon>
        <taxon>Coleoptera</taxon>
        <taxon>Polyphaga</taxon>
        <taxon>Cucujiformia</taxon>
        <taxon>Chrysomeloidea</taxon>
        <taxon>Chrysomelidae</taxon>
        <taxon>Galerucinae</taxon>
        <taxon>Alticini</taxon>
        <taxon>Phyllotreta</taxon>
    </lineage>
</organism>
<dbReference type="GO" id="GO:0005524">
    <property type="term" value="F:ATP binding"/>
    <property type="evidence" value="ECO:0007669"/>
    <property type="project" value="UniProtKB-KW"/>
</dbReference>
<dbReference type="PANTHER" id="PTHR23074:SF78">
    <property type="entry name" value="KATANIN P60 ATPASE-CONTAINING SUBUNIT A-LIKE 2"/>
    <property type="match status" value="1"/>
</dbReference>
<reference evidence="10" key="1">
    <citation type="submission" date="2022-01" db="EMBL/GenBank/DDBJ databases">
        <authorList>
            <person name="King R."/>
        </authorList>
    </citation>
    <scope>NUCLEOTIDE SEQUENCE</scope>
</reference>
<sequence>MSASDILFAKKALSKAKAASQSPLNAFDRKSEARERKRNLLYLIQSYLVEQKYFEAADALRDEAQLVADYQVCENVDLDIVLQEYQSYYFARFQKYPKIVKKIEDAPTGGGAKPRKKPAETKPLPIKTDAPSTEKFEIDVKSLAQFESPRPVAVEEKQALEEYADSYPPDWREMAAQIKKDFVRSATDTTWTDCVGLGDVVEKLKEAVVYPRSYPHLFRDAAPWKGVLLFGPPGTGKTLLAKALASEGGTFINVTSSTFTSKWRGESEKMINVLFRLAERYAPTVVFIDEVDALAFADELSHHEASRRFKSELLTQIDGVLESRRDVFVLGSTNSPWNLDPALLRRFEKRILVPLPDELSRRKLVSKYLAEANELDEADLQRVAKRTEKFSGSDVKGLCKEVAMIAIREKIREIGANGTNRTHTNLRKVSFKDVEKALETIGTCVRDSDCAKYDEWNRKYGSW</sequence>
<evidence type="ECO:0000256" key="6">
    <source>
        <dbReference type="ARBA" id="ARBA00023212"/>
    </source>
</evidence>
<evidence type="ECO:0000259" key="9">
    <source>
        <dbReference type="SMART" id="SM00382"/>
    </source>
</evidence>
<dbReference type="InterPro" id="IPR003959">
    <property type="entry name" value="ATPase_AAA_core"/>
</dbReference>
<evidence type="ECO:0000256" key="4">
    <source>
        <dbReference type="ARBA" id="ARBA00022741"/>
    </source>
</evidence>
<dbReference type="Proteomes" id="UP001153712">
    <property type="component" value="Chromosome 4"/>
</dbReference>
<dbReference type="GO" id="GO:0016887">
    <property type="term" value="F:ATP hydrolysis activity"/>
    <property type="evidence" value="ECO:0007669"/>
    <property type="project" value="InterPro"/>
</dbReference>
<dbReference type="InterPro" id="IPR003593">
    <property type="entry name" value="AAA+_ATPase"/>
</dbReference>
<evidence type="ECO:0000256" key="8">
    <source>
        <dbReference type="SAM" id="MobiDB-lite"/>
    </source>
</evidence>
<keyword evidence="11" id="KW-1185">Reference proteome</keyword>
<dbReference type="Gene3D" id="3.40.50.300">
    <property type="entry name" value="P-loop containing nucleotide triphosphate hydrolases"/>
    <property type="match status" value="1"/>
</dbReference>
<dbReference type="Pfam" id="PF00004">
    <property type="entry name" value="AAA"/>
    <property type="match status" value="1"/>
</dbReference>
<accession>A0A9N9TUS3</accession>
<dbReference type="GO" id="GO:0016853">
    <property type="term" value="F:isomerase activity"/>
    <property type="evidence" value="ECO:0007669"/>
    <property type="project" value="UniProtKB-KW"/>
</dbReference>
<dbReference type="EMBL" id="OU900097">
    <property type="protein sequence ID" value="CAG9861659.1"/>
    <property type="molecule type" value="Genomic_DNA"/>
</dbReference>
<dbReference type="InterPro" id="IPR006594">
    <property type="entry name" value="LisH"/>
</dbReference>